<protein>
    <submittedName>
        <fullName evidence="1">Uncharacterized protein</fullName>
    </submittedName>
</protein>
<proteinExistence type="predicted"/>
<dbReference type="AlphaFoldDB" id="A0A820JPH9"/>
<sequence>MTNYNLSLILVNDTAGPPAHSSALCLITTHQLKCNPLRHPQYSFALVSPIEKYLHLCGIVHSTI</sequence>
<evidence type="ECO:0000313" key="2">
    <source>
        <dbReference type="Proteomes" id="UP000663874"/>
    </source>
</evidence>
<accession>A0A820JPH9</accession>
<name>A0A820JPH9_9BILA</name>
<dbReference type="Proteomes" id="UP000663874">
    <property type="component" value="Unassembled WGS sequence"/>
</dbReference>
<feature type="non-terminal residue" evidence="1">
    <location>
        <position position="1"/>
    </location>
</feature>
<reference evidence="1" key="1">
    <citation type="submission" date="2021-02" db="EMBL/GenBank/DDBJ databases">
        <authorList>
            <person name="Nowell W R."/>
        </authorList>
    </citation>
    <scope>NUCLEOTIDE SEQUENCE</scope>
</reference>
<gene>
    <name evidence="1" type="ORF">FNK824_LOCUS41644</name>
</gene>
<evidence type="ECO:0000313" key="1">
    <source>
        <dbReference type="EMBL" id="CAF4330103.1"/>
    </source>
</evidence>
<organism evidence="1 2">
    <name type="scientific">Rotaria sordida</name>
    <dbReference type="NCBI Taxonomy" id="392033"/>
    <lineage>
        <taxon>Eukaryota</taxon>
        <taxon>Metazoa</taxon>
        <taxon>Spiralia</taxon>
        <taxon>Gnathifera</taxon>
        <taxon>Rotifera</taxon>
        <taxon>Eurotatoria</taxon>
        <taxon>Bdelloidea</taxon>
        <taxon>Philodinida</taxon>
        <taxon>Philodinidae</taxon>
        <taxon>Rotaria</taxon>
    </lineage>
</organism>
<comment type="caution">
    <text evidence="1">The sequence shown here is derived from an EMBL/GenBank/DDBJ whole genome shotgun (WGS) entry which is preliminary data.</text>
</comment>
<dbReference type="EMBL" id="CAJOBE010042224">
    <property type="protein sequence ID" value="CAF4330103.1"/>
    <property type="molecule type" value="Genomic_DNA"/>
</dbReference>